<comment type="caution">
    <text evidence="7">The sequence shown here is derived from an EMBL/GenBank/DDBJ whole genome shotgun (WGS) entry which is preliminary data.</text>
</comment>
<evidence type="ECO:0000256" key="3">
    <source>
        <dbReference type="ARBA" id="ARBA00023002"/>
    </source>
</evidence>
<evidence type="ECO:0000256" key="1">
    <source>
        <dbReference type="ARBA" id="ARBA00022630"/>
    </source>
</evidence>
<keyword evidence="2 4" id="KW-0274">FAD</keyword>
<dbReference type="AlphaFoldDB" id="A0A4S4BWI6"/>
<dbReference type="InterPro" id="IPR024674">
    <property type="entry name" value="HpaB/PvcC/4-BUDH_N"/>
</dbReference>
<dbReference type="Gene3D" id="1.20.140.10">
    <property type="entry name" value="Butyryl-CoA Dehydrogenase, subunit A, domain 3"/>
    <property type="match status" value="1"/>
</dbReference>
<dbReference type="PIRSF" id="PIRSF000331">
    <property type="entry name" value="HpaA_HpaB"/>
    <property type="match status" value="1"/>
</dbReference>
<dbReference type="OrthoDB" id="9785230at2"/>
<keyword evidence="8" id="KW-1185">Reference proteome</keyword>
<feature type="domain" description="HpaB/PvcC/4-BUDH C-terminal" evidence="5">
    <location>
        <begin position="283"/>
        <end position="472"/>
    </location>
</feature>
<dbReference type="Gene3D" id="2.40.110.10">
    <property type="entry name" value="Butyryl-CoA Dehydrogenase, subunit A, domain 2"/>
    <property type="match status" value="1"/>
</dbReference>
<name>A0A4S4BWI6_9BACL</name>
<feature type="binding site" evidence="4">
    <location>
        <position position="193"/>
    </location>
    <ligand>
        <name>FAD</name>
        <dbReference type="ChEBI" id="CHEBI:57692"/>
    </ligand>
</feature>
<sequence length="497" mass="55721">MGIKNGEQYAARVDEAKPDVWLRGERLTGKLSAHPAFGGLMRTQAALYDMQHEEKLRERMTFLRPESGERTGLSYLQPRTKRDLARRREMMRLWAERHHGFLGRSPDYMNTAVMAFGVSARLFAKEYPEYADNALSYYRYCMDNDITLSHAFIQPPSARISSFLQSLEVPAAAHVVRRTAEGIVVSGAFYLTTQGATAEEILVFPVPLPHLSATENPYAFVFAVPNNLEGMRFVCRDNWASSDSAGEHPLGSSLDEMDSLVIFDQVLVPANRVFLCGDPFMVNRWMELSRFHTHASHQILCRILAKTEFLSGLADSLVETMGLGAYSHVVEKSAELMAAAETLRSMLLASEATAKKDRFGSMLPNPDILYAANLLYPRLYPRMVDILQLIGAGGLIMLPTERDFASENGPALETYLKSGRLDARSKTALLRLAWEIAASSFGGRQTLYERFFFGDSTRVAARLADHYTLRQAHRERVGEFLRGLSGEEGERPPNSCR</sequence>
<keyword evidence="1" id="KW-0285">Flavoprotein</keyword>
<dbReference type="InterPro" id="IPR009100">
    <property type="entry name" value="AcylCoA_DH/oxidase_NM_dom_sf"/>
</dbReference>
<dbReference type="InterPro" id="IPR036250">
    <property type="entry name" value="AcylCo_DH-like_C"/>
</dbReference>
<dbReference type="Proteomes" id="UP000310636">
    <property type="component" value="Unassembled WGS sequence"/>
</dbReference>
<dbReference type="RefSeq" id="WP_136370079.1">
    <property type="nucleotide sequence ID" value="NZ_SSOB01000013.1"/>
</dbReference>
<dbReference type="PANTHER" id="PTHR36117">
    <property type="entry name" value="4-HYDROXYPHENYLACETATE 3-MONOOXYGENASE-RELATED"/>
    <property type="match status" value="1"/>
</dbReference>
<evidence type="ECO:0000259" key="6">
    <source>
        <dbReference type="Pfam" id="PF11794"/>
    </source>
</evidence>
<dbReference type="SUPFAM" id="SSF56645">
    <property type="entry name" value="Acyl-CoA dehydrogenase NM domain-like"/>
    <property type="match status" value="1"/>
</dbReference>
<dbReference type="GO" id="GO:0004497">
    <property type="term" value="F:monooxygenase activity"/>
    <property type="evidence" value="ECO:0007669"/>
    <property type="project" value="UniProtKB-KW"/>
</dbReference>
<dbReference type="GO" id="GO:0016627">
    <property type="term" value="F:oxidoreductase activity, acting on the CH-CH group of donors"/>
    <property type="evidence" value="ECO:0007669"/>
    <property type="project" value="InterPro"/>
</dbReference>
<keyword evidence="7" id="KW-0503">Monooxygenase</keyword>
<organism evidence="7 8">
    <name type="scientific">Cohnella fermenti</name>
    <dbReference type="NCBI Taxonomy" id="2565925"/>
    <lineage>
        <taxon>Bacteria</taxon>
        <taxon>Bacillati</taxon>
        <taxon>Bacillota</taxon>
        <taxon>Bacilli</taxon>
        <taxon>Bacillales</taxon>
        <taxon>Paenibacillaceae</taxon>
        <taxon>Cohnella</taxon>
    </lineage>
</organism>
<gene>
    <name evidence="7" type="ORF">E6C55_12240</name>
</gene>
<dbReference type="InterPro" id="IPR004925">
    <property type="entry name" value="HpaB/PvcC/4-BUDH"/>
</dbReference>
<reference evidence="7 8" key="1">
    <citation type="submission" date="2019-04" db="EMBL/GenBank/DDBJ databases">
        <title>Cohnella sp. nov. isolated from preserved vegetables.</title>
        <authorList>
            <person name="Lin S.-Y."/>
            <person name="Hung M.-H."/>
            <person name="Young C.-C."/>
        </authorList>
    </citation>
    <scope>NUCLEOTIDE SEQUENCE [LARGE SCALE GENOMIC DNA]</scope>
    <source>
        <strain evidence="7 8">CC-MHH1044</strain>
    </source>
</reference>
<dbReference type="SUPFAM" id="SSF47203">
    <property type="entry name" value="Acyl-CoA dehydrogenase C-terminal domain-like"/>
    <property type="match status" value="1"/>
</dbReference>
<dbReference type="InterPro" id="IPR024719">
    <property type="entry name" value="HpaB/PvcC/4-BUDH_C"/>
</dbReference>
<dbReference type="Pfam" id="PF03241">
    <property type="entry name" value="HpaB"/>
    <property type="match status" value="1"/>
</dbReference>
<evidence type="ECO:0000259" key="5">
    <source>
        <dbReference type="Pfam" id="PF03241"/>
    </source>
</evidence>
<protein>
    <submittedName>
        <fullName evidence="7">4-hydroxyphenylacetate 3-monooxygenase, oxygenase component</fullName>
    </submittedName>
</protein>
<evidence type="ECO:0000313" key="7">
    <source>
        <dbReference type="EMBL" id="THF79543.1"/>
    </source>
</evidence>
<dbReference type="Pfam" id="PF11794">
    <property type="entry name" value="HpaB_N"/>
    <property type="match status" value="1"/>
</dbReference>
<evidence type="ECO:0000313" key="8">
    <source>
        <dbReference type="Proteomes" id="UP000310636"/>
    </source>
</evidence>
<feature type="domain" description="HpaB/PvcC/4-BUDH N-terminal" evidence="6">
    <location>
        <begin position="6"/>
        <end position="275"/>
    </location>
</feature>
<accession>A0A4S4BWI6</accession>
<keyword evidence="3" id="KW-0560">Oxidoreductase</keyword>
<proteinExistence type="predicted"/>
<feature type="binding site" evidence="4">
    <location>
        <begin position="455"/>
        <end position="458"/>
    </location>
    <ligand>
        <name>FAD</name>
        <dbReference type="ChEBI" id="CHEBI:57692"/>
    </ligand>
</feature>
<dbReference type="PANTHER" id="PTHR36117:SF3">
    <property type="entry name" value="4-HYDROXYPHENYLACETATE 3-MONOOXYGENASE-RELATED"/>
    <property type="match status" value="1"/>
</dbReference>
<dbReference type="InterPro" id="IPR046373">
    <property type="entry name" value="Acyl-CoA_Oxase/DH_mid-dom_sf"/>
</dbReference>
<dbReference type="Gene3D" id="1.10.3140.10">
    <property type="entry name" value="4-hydroxybutyryl-coa dehydratase, domain 1"/>
    <property type="match status" value="1"/>
</dbReference>
<evidence type="ECO:0000256" key="2">
    <source>
        <dbReference type="ARBA" id="ARBA00022827"/>
    </source>
</evidence>
<evidence type="ECO:0000256" key="4">
    <source>
        <dbReference type="PIRSR" id="PIRSR000331-2"/>
    </source>
</evidence>
<dbReference type="EMBL" id="SSOB01000013">
    <property type="protein sequence ID" value="THF79543.1"/>
    <property type="molecule type" value="Genomic_DNA"/>
</dbReference>